<dbReference type="EMBL" id="JAKLUA010000002">
    <property type="protein sequence ID" value="MCG2667108.1"/>
    <property type="molecule type" value="Genomic_DNA"/>
</dbReference>
<dbReference type="InterPro" id="IPR004360">
    <property type="entry name" value="Glyas_Fos-R_dOase_dom"/>
</dbReference>
<organism evidence="2 5">
    <name type="scientific">Bradyrhizobium zhengyangense</name>
    <dbReference type="NCBI Taxonomy" id="2911009"/>
    <lineage>
        <taxon>Bacteria</taxon>
        <taxon>Pseudomonadati</taxon>
        <taxon>Pseudomonadota</taxon>
        <taxon>Alphaproteobacteria</taxon>
        <taxon>Hyphomicrobiales</taxon>
        <taxon>Nitrobacteraceae</taxon>
        <taxon>Bradyrhizobium</taxon>
    </lineage>
</organism>
<dbReference type="Gene3D" id="3.10.180.10">
    <property type="entry name" value="2,3-Dihydroxybiphenyl 1,2-Dioxygenase, domain 1"/>
    <property type="match status" value="1"/>
</dbReference>
<name>A0A9X1R5E7_9BRAD</name>
<protein>
    <submittedName>
        <fullName evidence="2">VOC family protein</fullName>
    </submittedName>
</protein>
<dbReference type="Proteomes" id="UP001139054">
    <property type="component" value="Unassembled WGS sequence"/>
</dbReference>
<keyword evidence="4" id="KW-1185">Reference proteome</keyword>
<dbReference type="EMBL" id="JAKLTY010000001">
    <property type="protein sequence ID" value="MCG2625038.1"/>
    <property type="molecule type" value="Genomic_DNA"/>
</dbReference>
<dbReference type="InterPro" id="IPR037523">
    <property type="entry name" value="VOC_core"/>
</dbReference>
<sequence length="151" mass="16447">MSKDLPAPIPRLTVITLGVRDIRASIAFYDALGFSRRLKVTGEAVAFFDTGGPVLGLFPWDQLADDTRLPDQPRPTTFRGVTLAWNCASREEVDTVLAFALCKGATLLKAAHETDYGGYSGYFADPDGHPWEVVVAPGIEVGDDRRVHLAE</sequence>
<accession>A0A9X1R5E7</accession>
<dbReference type="PANTHER" id="PTHR36503">
    <property type="entry name" value="BLR2520 PROTEIN"/>
    <property type="match status" value="1"/>
</dbReference>
<evidence type="ECO:0000313" key="5">
    <source>
        <dbReference type="Proteomes" id="UP001139054"/>
    </source>
</evidence>
<evidence type="ECO:0000313" key="3">
    <source>
        <dbReference type="EMBL" id="MCG2667108.1"/>
    </source>
</evidence>
<dbReference type="InterPro" id="IPR029068">
    <property type="entry name" value="Glyas_Bleomycin-R_OHBP_Dase"/>
</dbReference>
<evidence type="ECO:0000313" key="4">
    <source>
        <dbReference type="Proteomes" id="UP001139012"/>
    </source>
</evidence>
<comment type="caution">
    <text evidence="2">The sequence shown here is derived from an EMBL/GenBank/DDBJ whole genome shotgun (WGS) entry which is preliminary data.</text>
</comment>
<reference evidence="2" key="1">
    <citation type="submission" date="2022-01" db="EMBL/GenBank/DDBJ databases">
        <title>Genome sequnece data of strain Bradyrhizobium sp. nov.</title>
        <authorList>
            <person name="Zhang J."/>
        </authorList>
    </citation>
    <scope>NUCLEOTIDE SEQUENCE</scope>
    <source>
        <strain evidence="3">WYCCWR 12774</strain>
        <strain evidence="2">WYCCWR 13023</strain>
    </source>
</reference>
<dbReference type="Pfam" id="PF00903">
    <property type="entry name" value="Glyoxalase"/>
    <property type="match status" value="1"/>
</dbReference>
<dbReference type="CDD" id="cd07251">
    <property type="entry name" value="VOC_like"/>
    <property type="match status" value="1"/>
</dbReference>
<dbReference type="PROSITE" id="PS51819">
    <property type="entry name" value="VOC"/>
    <property type="match status" value="1"/>
</dbReference>
<feature type="domain" description="VOC" evidence="1">
    <location>
        <begin position="11"/>
        <end position="136"/>
    </location>
</feature>
<evidence type="ECO:0000259" key="1">
    <source>
        <dbReference type="PROSITE" id="PS51819"/>
    </source>
</evidence>
<dbReference type="PANTHER" id="PTHR36503:SF1">
    <property type="entry name" value="BLR2520 PROTEIN"/>
    <property type="match status" value="1"/>
</dbReference>
<dbReference type="RefSeq" id="WP_237866747.1">
    <property type="nucleotide sequence ID" value="NZ_JAKLTY010000001.1"/>
</dbReference>
<dbReference type="SUPFAM" id="SSF54593">
    <property type="entry name" value="Glyoxalase/Bleomycin resistance protein/Dihydroxybiphenyl dioxygenase"/>
    <property type="match status" value="1"/>
</dbReference>
<proteinExistence type="predicted"/>
<evidence type="ECO:0000313" key="2">
    <source>
        <dbReference type="EMBL" id="MCG2625038.1"/>
    </source>
</evidence>
<gene>
    <name evidence="3" type="ORF">L6637_09105</name>
    <name evidence="2" type="ORF">L6654_00265</name>
</gene>
<dbReference type="AlphaFoldDB" id="A0A9X1R5E7"/>
<dbReference type="Proteomes" id="UP001139012">
    <property type="component" value="Unassembled WGS sequence"/>
</dbReference>